<dbReference type="SFLD" id="SFLDS00029">
    <property type="entry name" value="Radical_SAM"/>
    <property type="match status" value="1"/>
</dbReference>
<evidence type="ECO:0000256" key="4">
    <source>
        <dbReference type="ARBA" id="ARBA00023014"/>
    </source>
</evidence>
<proteinExistence type="predicted"/>
<dbReference type="RefSeq" id="WP_186837265.1">
    <property type="nucleotide sequence ID" value="NZ_JACOPD010000009.1"/>
</dbReference>
<dbReference type="InterPro" id="IPR058240">
    <property type="entry name" value="rSAM_sf"/>
</dbReference>
<protein>
    <submittedName>
        <fullName evidence="6">Radical SAM protein</fullName>
    </submittedName>
</protein>
<reference evidence="6 7" key="1">
    <citation type="submission" date="2020-08" db="EMBL/GenBank/DDBJ databases">
        <title>Genome public.</title>
        <authorList>
            <person name="Liu C."/>
            <person name="Sun Q."/>
        </authorList>
    </citation>
    <scope>NUCLEOTIDE SEQUENCE [LARGE SCALE GENOMIC DNA]</scope>
    <source>
        <strain evidence="6 7">NSJ-43</strain>
    </source>
</reference>
<evidence type="ECO:0000256" key="1">
    <source>
        <dbReference type="ARBA" id="ARBA00022691"/>
    </source>
</evidence>
<dbReference type="InterPro" id="IPR050377">
    <property type="entry name" value="Radical_SAM_PqqE_MftC-like"/>
</dbReference>
<dbReference type="Pfam" id="PF04055">
    <property type="entry name" value="Radical_SAM"/>
    <property type="match status" value="1"/>
</dbReference>
<dbReference type="SUPFAM" id="SSF102114">
    <property type="entry name" value="Radical SAM enzymes"/>
    <property type="match status" value="1"/>
</dbReference>
<evidence type="ECO:0000256" key="2">
    <source>
        <dbReference type="ARBA" id="ARBA00022723"/>
    </source>
</evidence>
<dbReference type="Proteomes" id="UP000628463">
    <property type="component" value="Unassembled WGS sequence"/>
</dbReference>
<evidence type="ECO:0000256" key="3">
    <source>
        <dbReference type="ARBA" id="ARBA00023004"/>
    </source>
</evidence>
<keyword evidence="7" id="KW-1185">Reference proteome</keyword>
<evidence type="ECO:0000259" key="5">
    <source>
        <dbReference type="Pfam" id="PF04055"/>
    </source>
</evidence>
<dbReference type="InterPro" id="IPR007197">
    <property type="entry name" value="rSAM"/>
</dbReference>
<keyword evidence="4" id="KW-0411">Iron-sulfur</keyword>
<evidence type="ECO:0000313" key="7">
    <source>
        <dbReference type="Proteomes" id="UP000628463"/>
    </source>
</evidence>
<comment type="caution">
    <text evidence="6">The sequence shown here is derived from an EMBL/GenBank/DDBJ whole genome shotgun (WGS) entry which is preliminary data.</text>
</comment>
<dbReference type="PANTHER" id="PTHR11228:SF7">
    <property type="entry name" value="PQQA PEPTIDE CYCLASE"/>
    <property type="match status" value="1"/>
</dbReference>
<dbReference type="Gene3D" id="3.20.20.70">
    <property type="entry name" value="Aldolase class I"/>
    <property type="match status" value="1"/>
</dbReference>
<gene>
    <name evidence="6" type="ORF">H8S01_11610</name>
</gene>
<keyword evidence="1" id="KW-0949">S-adenosyl-L-methionine</keyword>
<dbReference type="EMBL" id="JACOPD010000009">
    <property type="protein sequence ID" value="MBC5681598.1"/>
    <property type="molecule type" value="Genomic_DNA"/>
</dbReference>
<dbReference type="CDD" id="cd01335">
    <property type="entry name" value="Radical_SAM"/>
    <property type="match status" value="1"/>
</dbReference>
<keyword evidence="2" id="KW-0479">Metal-binding</keyword>
<accession>A0ABR7G2D0</accession>
<dbReference type="PANTHER" id="PTHR11228">
    <property type="entry name" value="RADICAL SAM DOMAIN PROTEIN"/>
    <property type="match status" value="1"/>
</dbReference>
<sequence>MKSKLTDDWKDISELVIYGFGKVAHDNIEFFKNNFNIVYIVDSNKEKCNCEFKGISVKHVSDVKGDLKNHKIVIMTANRNAALVGEDLEKFGLQSGKDFCSMEQFLTEWFWNYKKKVCLMEVHSTITSRCTLKCKHCNMFMPYYKEHVDYTAKDILEDLELLFRHVDYIVAYEILGGEPLINGELADMIRQIGDRYGNRIGNIGIITNGTLLPNEQLIEISKKYNVKYDFSDYTDVVDYKKRFDSAVKIVSDAGLRYSVNRSLRWCDFGFPVNNRMYDFDKVREHMLSCGPIFHGLNDGKYYYCHVSWSADKAKLLKNVSDDYIDLRTLDDDDRAKEAILEHSNGNMAKGFVKLCKICGGCGNDNTEFVKAAEQM</sequence>
<dbReference type="Gene3D" id="3.40.50.720">
    <property type="entry name" value="NAD(P)-binding Rossmann-like Domain"/>
    <property type="match status" value="1"/>
</dbReference>
<organism evidence="6 7">
    <name type="scientific">Lachnospira hominis</name>
    <name type="common">ex Liu et al. 2021</name>
    <dbReference type="NCBI Taxonomy" id="2763051"/>
    <lineage>
        <taxon>Bacteria</taxon>
        <taxon>Bacillati</taxon>
        <taxon>Bacillota</taxon>
        <taxon>Clostridia</taxon>
        <taxon>Lachnospirales</taxon>
        <taxon>Lachnospiraceae</taxon>
        <taxon>Lachnospira</taxon>
    </lineage>
</organism>
<feature type="domain" description="Radical SAM core" evidence="5">
    <location>
        <begin position="126"/>
        <end position="227"/>
    </location>
</feature>
<keyword evidence="3" id="KW-0408">Iron</keyword>
<dbReference type="InterPro" id="IPR013785">
    <property type="entry name" value="Aldolase_TIM"/>
</dbReference>
<evidence type="ECO:0000313" key="6">
    <source>
        <dbReference type="EMBL" id="MBC5681598.1"/>
    </source>
</evidence>
<name>A0ABR7G2D0_9FIRM</name>